<keyword evidence="4" id="KW-1185">Reference proteome</keyword>
<gene>
    <name evidence="3" type="ORF">ACFQDH_08895</name>
</gene>
<reference evidence="4" key="1">
    <citation type="journal article" date="2019" name="Int. J. Syst. Evol. Microbiol.">
        <title>The Global Catalogue of Microorganisms (GCM) 10K type strain sequencing project: providing services to taxonomists for standard genome sequencing and annotation.</title>
        <authorList>
            <consortium name="The Broad Institute Genomics Platform"/>
            <consortium name="The Broad Institute Genome Sequencing Center for Infectious Disease"/>
            <person name="Wu L."/>
            <person name="Ma J."/>
        </authorList>
    </citation>
    <scope>NUCLEOTIDE SEQUENCE [LARGE SCALE GENOMIC DNA]</scope>
    <source>
        <strain evidence="4">CCUG 58127</strain>
    </source>
</reference>
<evidence type="ECO:0000313" key="4">
    <source>
        <dbReference type="Proteomes" id="UP001596298"/>
    </source>
</evidence>
<feature type="region of interest" description="Disordered" evidence="1">
    <location>
        <begin position="88"/>
        <end position="108"/>
    </location>
</feature>
<dbReference type="InterPro" id="IPR007076">
    <property type="entry name" value="TfoX_N"/>
</dbReference>
<sequence length="108" mass="12380">MSATEAAIRDRAADSLAEVEHLEVRRMFSGFGFYVDGLLVAAAWDGAFRLRHHERGSWVYKAVDDSTIDEPAELVGLFRDRALVLSRDPAARSASKRRRYRHEPRQRH</sequence>
<dbReference type="SUPFAM" id="SSF159894">
    <property type="entry name" value="YgaC/TfoX-N like"/>
    <property type="match status" value="1"/>
</dbReference>
<dbReference type="RefSeq" id="WP_382400460.1">
    <property type="nucleotide sequence ID" value="NZ_JBHSWH010000001.1"/>
</dbReference>
<comment type="caution">
    <text evidence="3">The sequence shown here is derived from an EMBL/GenBank/DDBJ whole genome shotgun (WGS) entry which is preliminary data.</text>
</comment>
<organism evidence="3 4">
    <name type="scientific">Flexivirga alba</name>
    <dbReference type="NCBI Taxonomy" id="702742"/>
    <lineage>
        <taxon>Bacteria</taxon>
        <taxon>Bacillati</taxon>
        <taxon>Actinomycetota</taxon>
        <taxon>Actinomycetes</taxon>
        <taxon>Micrococcales</taxon>
        <taxon>Dermacoccaceae</taxon>
        <taxon>Flexivirga</taxon>
    </lineage>
</organism>
<dbReference type="Gene3D" id="3.30.1460.30">
    <property type="entry name" value="YgaC/TfoX-N like chaperone"/>
    <property type="match status" value="1"/>
</dbReference>
<accession>A0ABW2AER0</accession>
<dbReference type="Pfam" id="PF04993">
    <property type="entry name" value="TfoX_N"/>
    <property type="match status" value="1"/>
</dbReference>
<protein>
    <submittedName>
        <fullName evidence="3">TfoX/Sxy family protein</fullName>
    </submittedName>
</protein>
<feature type="domain" description="TfoX N-terminal" evidence="2">
    <location>
        <begin position="15"/>
        <end position="55"/>
    </location>
</feature>
<evidence type="ECO:0000256" key="1">
    <source>
        <dbReference type="SAM" id="MobiDB-lite"/>
    </source>
</evidence>
<feature type="compositionally biased region" description="Basic residues" evidence="1">
    <location>
        <begin position="94"/>
        <end position="108"/>
    </location>
</feature>
<evidence type="ECO:0000259" key="2">
    <source>
        <dbReference type="Pfam" id="PF04993"/>
    </source>
</evidence>
<name>A0ABW2AER0_9MICO</name>
<dbReference type="EMBL" id="JBHSWH010000001">
    <property type="protein sequence ID" value="MFC6705378.1"/>
    <property type="molecule type" value="Genomic_DNA"/>
</dbReference>
<dbReference type="Proteomes" id="UP001596298">
    <property type="component" value="Unassembled WGS sequence"/>
</dbReference>
<evidence type="ECO:0000313" key="3">
    <source>
        <dbReference type="EMBL" id="MFC6705378.1"/>
    </source>
</evidence>
<proteinExistence type="predicted"/>